<proteinExistence type="predicted"/>
<keyword evidence="1" id="KW-0472">Membrane</keyword>
<reference evidence="3 4" key="1">
    <citation type="submission" date="2025-04" db="UniProtKB">
        <authorList>
            <consortium name="RefSeq"/>
        </authorList>
    </citation>
    <scope>IDENTIFICATION</scope>
</reference>
<evidence type="ECO:0000313" key="3">
    <source>
        <dbReference type="RefSeq" id="XP_010920561.1"/>
    </source>
</evidence>
<evidence type="ECO:0000256" key="1">
    <source>
        <dbReference type="SAM" id="Phobius"/>
    </source>
</evidence>
<dbReference type="RefSeq" id="XP_010920561.1">
    <property type="nucleotide sequence ID" value="XM_010922259.3"/>
</dbReference>
<keyword evidence="1" id="KW-1133">Transmembrane helix</keyword>
<evidence type="ECO:0000313" key="2">
    <source>
        <dbReference type="Proteomes" id="UP000504607"/>
    </source>
</evidence>
<dbReference type="OrthoDB" id="1726667at2759"/>
<feature type="transmembrane region" description="Helical" evidence="1">
    <location>
        <begin position="47"/>
        <end position="71"/>
    </location>
</feature>
<sequence>MAGSVEQIKLGLRSLVPESKTDSCSLHSSGVSPGQAGVIIQRASGRVVSLSTCSKMCAVSLMVGVFIGFTLKRRVRQWASKLLKRLKDD</sequence>
<keyword evidence="2" id="KW-1185">Reference proteome</keyword>
<gene>
    <name evidence="3 4" type="primary">LOC105044386</name>
</gene>
<evidence type="ECO:0000313" key="4">
    <source>
        <dbReference type="RefSeq" id="XP_010920562.1"/>
    </source>
</evidence>
<name>A0A6I9R512_ELAGV</name>
<dbReference type="GeneID" id="105044386"/>
<dbReference type="AlphaFoldDB" id="A0A6I9R512"/>
<organism evidence="2 4">
    <name type="scientific">Elaeis guineensis var. tenera</name>
    <name type="common">Oil palm</name>
    <dbReference type="NCBI Taxonomy" id="51953"/>
    <lineage>
        <taxon>Eukaryota</taxon>
        <taxon>Viridiplantae</taxon>
        <taxon>Streptophyta</taxon>
        <taxon>Embryophyta</taxon>
        <taxon>Tracheophyta</taxon>
        <taxon>Spermatophyta</taxon>
        <taxon>Magnoliopsida</taxon>
        <taxon>Liliopsida</taxon>
        <taxon>Arecaceae</taxon>
        <taxon>Arecoideae</taxon>
        <taxon>Cocoseae</taxon>
        <taxon>Elaeidinae</taxon>
        <taxon>Elaeis</taxon>
    </lineage>
</organism>
<dbReference type="RefSeq" id="XP_010920562.1">
    <property type="nucleotide sequence ID" value="XM_010922260.3"/>
</dbReference>
<accession>A0A6I9R512</accession>
<dbReference type="Proteomes" id="UP000504607">
    <property type="component" value="Chromosome 5"/>
</dbReference>
<protein>
    <submittedName>
        <fullName evidence="3 4">Uncharacterized protein LOC105044386</fullName>
    </submittedName>
</protein>
<keyword evidence="1" id="KW-0812">Transmembrane</keyword>
<dbReference type="KEGG" id="egu:105044386"/>